<organism evidence="2 3">
    <name type="scientific">Araneus ventricosus</name>
    <name type="common">Orbweaver spider</name>
    <name type="synonym">Epeira ventricosa</name>
    <dbReference type="NCBI Taxonomy" id="182803"/>
    <lineage>
        <taxon>Eukaryota</taxon>
        <taxon>Metazoa</taxon>
        <taxon>Ecdysozoa</taxon>
        <taxon>Arthropoda</taxon>
        <taxon>Chelicerata</taxon>
        <taxon>Arachnida</taxon>
        <taxon>Araneae</taxon>
        <taxon>Araneomorphae</taxon>
        <taxon>Entelegynae</taxon>
        <taxon>Araneoidea</taxon>
        <taxon>Araneidae</taxon>
        <taxon>Araneus</taxon>
    </lineage>
</organism>
<dbReference type="EMBL" id="BGPR01021898">
    <property type="protein sequence ID" value="GBN87650.1"/>
    <property type="molecule type" value="Genomic_DNA"/>
</dbReference>
<proteinExistence type="predicted"/>
<sequence length="83" mass="8677">MTRTTPGWHPLSNFHATPTGGRLTTTYVGGNRPHAADLPVESGLEPGPPPGPGSRDLTTRATAALLAVKVTKHINVLSAWPMA</sequence>
<evidence type="ECO:0000313" key="2">
    <source>
        <dbReference type="EMBL" id="GBN87650.1"/>
    </source>
</evidence>
<dbReference type="AlphaFoldDB" id="A0A4Y2SK45"/>
<keyword evidence="3" id="KW-1185">Reference proteome</keyword>
<evidence type="ECO:0000313" key="3">
    <source>
        <dbReference type="Proteomes" id="UP000499080"/>
    </source>
</evidence>
<dbReference type="Proteomes" id="UP000499080">
    <property type="component" value="Unassembled WGS sequence"/>
</dbReference>
<reference evidence="2 3" key="1">
    <citation type="journal article" date="2019" name="Sci. Rep.">
        <title>Orb-weaving spider Araneus ventricosus genome elucidates the spidroin gene catalogue.</title>
        <authorList>
            <person name="Kono N."/>
            <person name="Nakamura H."/>
            <person name="Ohtoshi R."/>
            <person name="Moran D.A.P."/>
            <person name="Shinohara A."/>
            <person name="Yoshida Y."/>
            <person name="Fujiwara M."/>
            <person name="Mori M."/>
            <person name="Tomita M."/>
            <person name="Arakawa K."/>
        </authorList>
    </citation>
    <scope>NUCLEOTIDE SEQUENCE [LARGE SCALE GENOMIC DNA]</scope>
</reference>
<gene>
    <name evidence="2" type="ORF">AVEN_215205_1</name>
</gene>
<name>A0A4Y2SK45_ARAVE</name>
<comment type="caution">
    <text evidence="2">The sequence shown here is derived from an EMBL/GenBank/DDBJ whole genome shotgun (WGS) entry which is preliminary data.</text>
</comment>
<accession>A0A4Y2SK45</accession>
<evidence type="ECO:0000256" key="1">
    <source>
        <dbReference type="SAM" id="MobiDB-lite"/>
    </source>
</evidence>
<protein>
    <submittedName>
        <fullName evidence="2">Uncharacterized protein</fullName>
    </submittedName>
</protein>
<feature type="region of interest" description="Disordered" evidence="1">
    <location>
        <begin position="1"/>
        <end position="57"/>
    </location>
</feature>